<proteinExistence type="predicted"/>
<feature type="region of interest" description="Disordered" evidence="1">
    <location>
        <begin position="362"/>
        <end position="451"/>
    </location>
</feature>
<feature type="compositionally biased region" description="Basic and acidic residues" evidence="1">
    <location>
        <begin position="1"/>
        <end position="11"/>
    </location>
</feature>
<accession>A0A0N4Z401</accession>
<evidence type="ECO:0000313" key="2">
    <source>
        <dbReference type="Proteomes" id="UP000038045"/>
    </source>
</evidence>
<feature type="region of interest" description="Disordered" evidence="1">
    <location>
        <begin position="1"/>
        <end position="62"/>
    </location>
</feature>
<sequence>MDADGHAEGRRAHARAGPRSRRRLHRRRGAHAPGAEQPGQQRGEVHRKRAGPLHHGRHGTEDGVDIAAGLKAEHGAAIVEQVELDVAAATDQLFLALRVGPGLVHPAGDDLRIDLEEGLADRLGEGEVLLPVAAVVVVVEDAAGAARLVAVGQEEILVAPVLVFGVPRRVEGVAGALHGGVEVDGVGVVVATVRVQHGRQVAAAAEPGLGRRDQPGVHVHGGHARADGVADQADAGGVEARVFLCPRHLLGVVGGEGSVDGRAVDADLFEQAAAHHAHDAAAAFLAVPGGADEAAGFAGEQFGGGGVFQRLETGVDLVAQGLEPDAGALAALNHQGGVSLDHEGFNHDAAFLNSPAGRYTNGSLCGPAVPACRTRKKQRRGRPGLPSISKRGNHDPHRPERQTARQSAGRRLHRRPGGTGSGSNPAARGAGDADSEAHAPDRRAQRPAVGL</sequence>
<keyword evidence="2" id="KW-1185">Reference proteome</keyword>
<protein>
    <submittedName>
        <fullName evidence="3">LigA</fullName>
    </submittedName>
</protein>
<dbReference type="AlphaFoldDB" id="A0A0N4Z401"/>
<reference evidence="3" key="1">
    <citation type="submission" date="2016-03" db="UniProtKB">
        <authorList>
            <consortium name="WormBaseParasite"/>
        </authorList>
    </citation>
    <scope>IDENTIFICATION</scope>
</reference>
<evidence type="ECO:0000313" key="3">
    <source>
        <dbReference type="WBParaSite" id="PTRK_0000171900.1"/>
    </source>
</evidence>
<evidence type="ECO:0000256" key="1">
    <source>
        <dbReference type="SAM" id="MobiDB-lite"/>
    </source>
</evidence>
<dbReference type="WBParaSite" id="PTRK_0000171900.1">
    <property type="protein sequence ID" value="PTRK_0000171900.1"/>
    <property type="gene ID" value="PTRK_0000171900"/>
</dbReference>
<feature type="compositionally biased region" description="Basic and acidic residues" evidence="1">
    <location>
        <begin position="392"/>
        <end position="403"/>
    </location>
</feature>
<dbReference type="Proteomes" id="UP000038045">
    <property type="component" value="Unplaced"/>
</dbReference>
<feature type="compositionally biased region" description="Basic and acidic residues" evidence="1">
    <location>
        <begin position="435"/>
        <end position="444"/>
    </location>
</feature>
<feature type="compositionally biased region" description="Basic residues" evidence="1">
    <location>
        <begin position="12"/>
        <end position="30"/>
    </location>
</feature>
<name>A0A0N4Z401_PARTI</name>
<feature type="compositionally biased region" description="Basic residues" evidence="1">
    <location>
        <begin position="45"/>
        <end position="57"/>
    </location>
</feature>
<feature type="compositionally biased region" description="Basic residues" evidence="1">
    <location>
        <begin position="373"/>
        <end position="382"/>
    </location>
</feature>
<organism evidence="2 3">
    <name type="scientific">Parastrongyloides trichosuri</name>
    <name type="common">Possum-specific nematode worm</name>
    <dbReference type="NCBI Taxonomy" id="131310"/>
    <lineage>
        <taxon>Eukaryota</taxon>
        <taxon>Metazoa</taxon>
        <taxon>Ecdysozoa</taxon>
        <taxon>Nematoda</taxon>
        <taxon>Chromadorea</taxon>
        <taxon>Rhabditida</taxon>
        <taxon>Tylenchina</taxon>
        <taxon>Panagrolaimomorpha</taxon>
        <taxon>Strongyloidoidea</taxon>
        <taxon>Strongyloididae</taxon>
        <taxon>Parastrongyloides</taxon>
    </lineage>
</organism>